<comment type="cofactor">
    <cofactor evidence="1">
        <name>FAD</name>
        <dbReference type="ChEBI" id="CHEBI:57692"/>
    </cofactor>
</comment>
<evidence type="ECO:0000256" key="1">
    <source>
        <dbReference type="ARBA" id="ARBA00001974"/>
    </source>
</evidence>
<evidence type="ECO:0000313" key="7">
    <source>
        <dbReference type="Proteomes" id="UP001216674"/>
    </source>
</evidence>
<protein>
    <submittedName>
        <fullName evidence="6">FAD-dependent oxidoreductase</fullName>
    </submittedName>
</protein>
<dbReference type="Gene3D" id="3.50.50.60">
    <property type="entry name" value="FAD/NAD(P)-binding domain"/>
    <property type="match status" value="2"/>
</dbReference>
<keyword evidence="2" id="KW-0285">Flavoprotein</keyword>
<evidence type="ECO:0000256" key="3">
    <source>
        <dbReference type="ARBA" id="ARBA00022827"/>
    </source>
</evidence>
<accession>A0ABT6AIG7</accession>
<dbReference type="InterPro" id="IPR003953">
    <property type="entry name" value="FAD-dep_OxRdtase_2_FAD-bd"/>
</dbReference>
<reference evidence="6 7" key="1">
    <citation type="submission" date="2023-03" db="EMBL/GenBank/DDBJ databases">
        <title>Draft assemblies of triclosan tolerant bacteria isolated from returned activated sludge.</title>
        <authorList>
            <person name="Van Hamelsveld S."/>
        </authorList>
    </citation>
    <scope>NUCLEOTIDE SEQUENCE [LARGE SCALE GENOMIC DNA]</scope>
    <source>
        <strain evidence="6 7">GW210010_S58</strain>
    </source>
</reference>
<keyword evidence="7" id="KW-1185">Reference proteome</keyword>
<evidence type="ECO:0000259" key="5">
    <source>
        <dbReference type="Pfam" id="PF00890"/>
    </source>
</evidence>
<evidence type="ECO:0000256" key="4">
    <source>
        <dbReference type="ARBA" id="ARBA00023002"/>
    </source>
</evidence>
<feature type="domain" description="FAD-dependent oxidoreductase 2 FAD-binding" evidence="5">
    <location>
        <begin position="5"/>
        <end position="537"/>
    </location>
</feature>
<sequence>MPEYDLVVCGAGAGGMSAALTAAHHGLSVLICEATDQVGGTTSTSAGTLWLPGNRHGQKAGYDDSIAAGQQYLDALIGPDDHLGRRQAFFESAGPAIEFLEERCELAFVSAGRHPDYLELPGAAGCGRALSPVEFDGRRLGADFDRVRPPLKDFLILGGMMANKSDVQALVQRYRSWPAFRRTLQLVCRYVRDRLSYARGTRLVMGNALVARMLLGLRKAGVEIRFGTRLLKLEKTGNRVSSIAVESAGQCEHIRARIGVVLATGGIGHNAALRRQLDPNAFDSLTPQSVRGDALVAAREVGAKFEHQARDFLWQPVSRVPDGAGGYRLFPHLYLDRAKPGLIAVNRAGKRFVNEGASYHHFVEGMLGDEEGSAGNLPAYLVCDHKFVEKYGIGIVPPGTRNLRAFERSGYLVSAPTISKLAEKLGVDSAGLQASVIRQNERAEQGRDLEFCKGETAVSRFNGDDKERHPCLGPIQAPPFCAVQVFPADAASCSGLRTDQDGRVLTGNDAPLEGLYACGNDMASVMRGSYPGPGATLGPAMVFGYRVGIHAFRTAKQ</sequence>
<dbReference type="Proteomes" id="UP001216674">
    <property type="component" value="Unassembled WGS sequence"/>
</dbReference>
<dbReference type="Pfam" id="PF00890">
    <property type="entry name" value="FAD_binding_2"/>
    <property type="match status" value="1"/>
</dbReference>
<dbReference type="InterPro" id="IPR036188">
    <property type="entry name" value="FAD/NAD-bd_sf"/>
</dbReference>
<proteinExistence type="predicted"/>
<organism evidence="6 7">
    <name type="scientific">Cupriavidus basilensis</name>
    <dbReference type="NCBI Taxonomy" id="68895"/>
    <lineage>
        <taxon>Bacteria</taxon>
        <taxon>Pseudomonadati</taxon>
        <taxon>Pseudomonadota</taxon>
        <taxon>Betaproteobacteria</taxon>
        <taxon>Burkholderiales</taxon>
        <taxon>Burkholderiaceae</taxon>
        <taxon>Cupriavidus</taxon>
    </lineage>
</organism>
<dbReference type="SUPFAM" id="SSF56425">
    <property type="entry name" value="Succinate dehydrogenase/fumarate reductase flavoprotein, catalytic domain"/>
    <property type="match status" value="1"/>
</dbReference>
<dbReference type="PANTHER" id="PTHR43400:SF10">
    <property type="entry name" value="3-OXOSTEROID 1-DEHYDROGENASE"/>
    <property type="match status" value="1"/>
</dbReference>
<dbReference type="EMBL" id="JARJLM010000092">
    <property type="protein sequence ID" value="MDF3832381.1"/>
    <property type="molecule type" value="Genomic_DNA"/>
</dbReference>
<dbReference type="PANTHER" id="PTHR43400">
    <property type="entry name" value="FUMARATE REDUCTASE"/>
    <property type="match status" value="1"/>
</dbReference>
<evidence type="ECO:0000313" key="6">
    <source>
        <dbReference type="EMBL" id="MDF3832381.1"/>
    </source>
</evidence>
<gene>
    <name evidence="6" type="ORF">P3W85_05395</name>
</gene>
<comment type="caution">
    <text evidence="6">The sequence shown here is derived from an EMBL/GenBank/DDBJ whole genome shotgun (WGS) entry which is preliminary data.</text>
</comment>
<keyword evidence="3" id="KW-0274">FAD</keyword>
<dbReference type="NCBIfam" id="NF009477">
    <property type="entry name" value="PRK12843.1"/>
    <property type="match status" value="1"/>
</dbReference>
<keyword evidence="4" id="KW-0560">Oxidoreductase</keyword>
<dbReference type="SUPFAM" id="SSF51905">
    <property type="entry name" value="FAD/NAD(P)-binding domain"/>
    <property type="match status" value="1"/>
</dbReference>
<dbReference type="InterPro" id="IPR027477">
    <property type="entry name" value="Succ_DH/fumarate_Rdtase_cat_sf"/>
</dbReference>
<evidence type="ECO:0000256" key="2">
    <source>
        <dbReference type="ARBA" id="ARBA00022630"/>
    </source>
</evidence>
<name>A0ABT6AIG7_9BURK</name>
<dbReference type="InterPro" id="IPR050315">
    <property type="entry name" value="FAD-oxidoreductase_2"/>
</dbReference>